<keyword evidence="7" id="KW-0143">Chaperone</keyword>
<keyword evidence="5" id="KW-1003">Cell membrane</keyword>
<dbReference type="InterPro" id="IPR038221">
    <property type="entry name" value="YidC_periplasmic_sf"/>
</dbReference>
<gene>
    <name evidence="12" type="ORF">METZ01_LOCUS430255</name>
</gene>
<keyword evidence="11" id="KW-0812">Transmembrane</keyword>
<keyword evidence="6" id="KW-0653">Protein transport</keyword>
<evidence type="ECO:0000256" key="10">
    <source>
        <dbReference type="SAM" id="MobiDB-lite"/>
    </source>
</evidence>
<evidence type="ECO:0000256" key="5">
    <source>
        <dbReference type="ARBA" id="ARBA00022475"/>
    </source>
</evidence>
<evidence type="ECO:0000256" key="3">
    <source>
        <dbReference type="ARBA" id="ARBA00015325"/>
    </source>
</evidence>
<comment type="subcellular location">
    <subcellularLocation>
        <location evidence="1">Cell membrane</location>
        <topology evidence="1">Multi-pass membrane protein</topology>
    </subcellularLocation>
</comment>
<evidence type="ECO:0000256" key="7">
    <source>
        <dbReference type="ARBA" id="ARBA00023186"/>
    </source>
</evidence>
<evidence type="ECO:0000256" key="4">
    <source>
        <dbReference type="ARBA" id="ARBA00022448"/>
    </source>
</evidence>
<sequence length="150" mass="16998">MDKNTLLAVVLSGAIMVIWYTVFPPPEPPPREYADSVEQEDQANIKDRPESKEFEDESSTLSTASTLTSIAEVDSSLQSKEVILENDNYRLVLDTRGGIGKSLQLKNFKHTKPRLTLSTWFPFLTSFLGPDYKDEVTEENRVQMFGNHLD</sequence>
<feature type="transmembrane region" description="Helical" evidence="11">
    <location>
        <begin position="6"/>
        <end position="23"/>
    </location>
</feature>
<keyword evidence="11" id="KW-0472">Membrane</keyword>
<name>A0A382Y3Q6_9ZZZZ</name>
<feature type="non-terminal residue" evidence="12">
    <location>
        <position position="150"/>
    </location>
</feature>
<keyword evidence="4" id="KW-0813">Transport</keyword>
<evidence type="ECO:0000256" key="1">
    <source>
        <dbReference type="ARBA" id="ARBA00004651"/>
    </source>
</evidence>
<feature type="compositionally biased region" description="Basic and acidic residues" evidence="10">
    <location>
        <begin position="43"/>
        <end position="52"/>
    </location>
</feature>
<dbReference type="GO" id="GO:0005886">
    <property type="term" value="C:plasma membrane"/>
    <property type="evidence" value="ECO:0007669"/>
    <property type="project" value="UniProtKB-SubCell"/>
</dbReference>
<evidence type="ECO:0000256" key="8">
    <source>
        <dbReference type="ARBA" id="ARBA00033245"/>
    </source>
</evidence>
<evidence type="ECO:0000256" key="6">
    <source>
        <dbReference type="ARBA" id="ARBA00022927"/>
    </source>
</evidence>
<feature type="non-terminal residue" evidence="12">
    <location>
        <position position="1"/>
    </location>
</feature>
<evidence type="ECO:0000313" key="12">
    <source>
        <dbReference type="EMBL" id="SVD77401.1"/>
    </source>
</evidence>
<proteinExistence type="inferred from homology"/>
<keyword evidence="11" id="KW-1133">Transmembrane helix</keyword>
<dbReference type="GO" id="GO:0015031">
    <property type="term" value="P:protein transport"/>
    <property type="evidence" value="ECO:0007669"/>
    <property type="project" value="UniProtKB-KW"/>
</dbReference>
<dbReference type="AlphaFoldDB" id="A0A382Y3Q6"/>
<evidence type="ECO:0000256" key="2">
    <source>
        <dbReference type="ARBA" id="ARBA00010527"/>
    </source>
</evidence>
<comment type="similarity">
    <text evidence="2">Belongs to the OXA1/ALB3/YidC family. Type 1 subfamily.</text>
</comment>
<organism evidence="12">
    <name type="scientific">marine metagenome</name>
    <dbReference type="NCBI Taxonomy" id="408172"/>
    <lineage>
        <taxon>unclassified sequences</taxon>
        <taxon>metagenomes</taxon>
        <taxon>ecological metagenomes</taxon>
    </lineage>
</organism>
<evidence type="ECO:0000256" key="9">
    <source>
        <dbReference type="ARBA" id="ARBA00033342"/>
    </source>
</evidence>
<feature type="region of interest" description="Disordered" evidence="10">
    <location>
        <begin position="29"/>
        <end position="63"/>
    </location>
</feature>
<evidence type="ECO:0000256" key="11">
    <source>
        <dbReference type="SAM" id="Phobius"/>
    </source>
</evidence>
<dbReference type="Gene3D" id="2.70.98.90">
    <property type="match status" value="1"/>
</dbReference>
<dbReference type="EMBL" id="UINC01172361">
    <property type="protein sequence ID" value="SVD77401.1"/>
    <property type="molecule type" value="Genomic_DNA"/>
</dbReference>
<reference evidence="12" key="1">
    <citation type="submission" date="2018-05" db="EMBL/GenBank/DDBJ databases">
        <authorList>
            <person name="Lanie J.A."/>
            <person name="Ng W.-L."/>
            <person name="Kazmierczak K.M."/>
            <person name="Andrzejewski T.M."/>
            <person name="Davidsen T.M."/>
            <person name="Wayne K.J."/>
            <person name="Tettelin H."/>
            <person name="Glass J.I."/>
            <person name="Rusch D."/>
            <person name="Podicherti R."/>
            <person name="Tsui H.-C.T."/>
            <person name="Winkler M.E."/>
        </authorList>
    </citation>
    <scope>NUCLEOTIDE SEQUENCE</scope>
</reference>
<accession>A0A382Y3Q6</accession>
<protein>
    <recommendedName>
        <fullName evidence="3">Membrane protein insertase YidC</fullName>
    </recommendedName>
    <alternativeName>
        <fullName evidence="9">Foldase YidC</fullName>
    </alternativeName>
    <alternativeName>
        <fullName evidence="8">Membrane integrase YidC</fullName>
    </alternativeName>
</protein>